<dbReference type="GO" id="GO:0016020">
    <property type="term" value="C:membrane"/>
    <property type="evidence" value="ECO:0007669"/>
    <property type="project" value="TreeGrafter"/>
</dbReference>
<dbReference type="EMBL" id="AQHZ01000024">
    <property type="protein sequence ID" value="ENO17504.1"/>
    <property type="molecule type" value="Genomic_DNA"/>
</dbReference>
<evidence type="ECO:0000256" key="3">
    <source>
        <dbReference type="ARBA" id="ARBA00010136"/>
    </source>
</evidence>
<keyword evidence="18" id="KW-1185">Reference proteome</keyword>
<dbReference type="GO" id="GO:0005615">
    <property type="term" value="C:extracellular space"/>
    <property type="evidence" value="ECO:0007669"/>
    <property type="project" value="TreeGrafter"/>
</dbReference>
<evidence type="ECO:0000256" key="5">
    <source>
        <dbReference type="ARBA" id="ARBA00015611"/>
    </source>
</evidence>
<dbReference type="NCBIfam" id="TIGR02412">
    <property type="entry name" value="pepN_strep_liv"/>
    <property type="match status" value="1"/>
</dbReference>
<dbReference type="STRING" id="888050.HMPREF9004_1414"/>
<accession>N6WB74</accession>
<evidence type="ECO:0000259" key="16">
    <source>
        <dbReference type="Pfam" id="PF17900"/>
    </source>
</evidence>
<dbReference type="Gene3D" id="2.60.40.1730">
    <property type="entry name" value="tricorn interacting facor f3 domain"/>
    <property type="match status" value="1"/>
</dbReference>
<protein>
    <recommendedName>
        <fullName evidence="5">Aminopeptidase N</fullName>
        <ecNumber evidence="4">3.4.11.2</ecNumber>
    </recommendedName>
    <alternativeName>
        <fullName evidence="12">Alanine aminopeptidase</fullName>
    </alternativeName>
    <alternativeName>
        <fullName evidence="13">Lysyl aminopeptidase</fullName>
    </alternativeName>
</protein>
<dbReference type="Pfam" id="PF17900">
    <property type="entry name" value="Peptidase_M1_N"/>
    <property type="match status" value="1"/>
</dbReference>
<evidence type="ECO:0000256" key="13">
    <source>
        <dbReference type="ARBA" id="ARBA00031533"/>
    </source>
</evidence>
<dbReference type="RefSeq" id="WP_005963699.1">
    <property type="nucleotide sequence ID" value="NZ_CP040505.1"/>
</dbReference>
<comment type="cofactor">
    <cofactor evidence="2">
        <name>Zn(2+)</name>
        <dbReference type="ChEBI" id="CHEBI:29105"/>
    </cofactor>
</comment>
<dbReference type="InterPro" id="IPR027268">
    <property type="entry name" value="Peptidase_M4/M1_CTD_sf"/>
</dbReference>
<dbReference type="EC" id="3.4.11.2" evidence="4"/>
<evidence type="ECO:0000256" key="1">
    <source>
        <dbReference type="ARBA" id="ARBA00000098"/>
    </source>
</evidence>
<dbReference type="OrthoDB" id="100605at2"/>
<dbReference type="MEROPS" id="M01.012"/>
<dbReference type="PANTHER" id="PTHR11533:SF174">
    <property type="entry name" value="PUROMYCIN-SENSITIVE AMINOPEPTIDASE-RELATED"/>
    <property type="match status" value="1"/>
</dbReference>
<dbReference type="Pfam" id="PF11838">
    <property type="entry name" value="ERAP1_C"/>
    <property type="match status" value="1"/>
</dbReference>
<evidence type="ECO:0000256" key="2">
    <source>
        <dbReference type="ARBA" id="ARBA00001947"/>
    </source>
</evidence>
<dbReference type="GO" id="GO:0008270">
    <property type="term" value="F:zinc ion binding"/>
    <property type="evidence" value="ECO:0007669"/>
    <property type="project" value="InterPro"/>
</dbReference>
<dbReference type="Gene3D" id="1.10.390.10">
    <property type="entry name" value="Neutral Protease Domain 2"/>
    <property type="match status" value="1"/>
</dbReference>
<evidence type="ECO:0000259" key="14">
    <source>
        <dbReference type="Pfam" id="PF01433"/>
    </source>
</evidence>
<dbReference type="InterPro" id="IPR024571">
    <property type="entry name" value="ERAP1-like_C_dom"/>
</dbReference>
<dbReference type="InterPro" id="IPR012778">
    <property type="entry name" value="Pept_M1_aminopeptidase"/>
</dbReference>
<keyword evidence="8" id="KW-0479">Metal-binding</keyword>
<feature type="domain" description="Aminopeptidase N-like N-terminal" evidence="16">
    <location>
        <begin position="66"/>
        <end position="188"/>
    </location>
</feature>
<evidence type="ECO:0000256" key="11">
    <source>
        <dbReference type="ARBA" id="ARBA00023049"/>
    </source>
</evidence>
<keyword evidence="11" id="KW-0482">Metalloprotease</keyword>
<sequence length="849" mass="94120">MRVLTRTEAHERAQSIALDEMAVHVDVRGGDAPRASTFQVRSTLSLTATTSSTFLDVAGTVTSLSVNGHVRQFHQDEERLALEDLPTGTPITITVDADYSYSRTGEGLHRYEDPEDARVYCYTQFEPQDAHRAWPCFDQPDMKARWSFTVDAPTHWIVASNGQEVSTEAIEDGVRHVFAQTLPLSSYITALVAGDWAVVDGGVWKGGAPGGEELEVPLRLMCRRALAPSMDSGDILEVTTAGLDFFHEVYASNYPWGKYDEVFVPEYNLGAMENPGCVTFNESYLSREHPTFFERQRRANTILHEMCHMWFGDLVTPQWWDGLWLKESFAENQGAIAAARATKYAGERAAFVVGRKAWALEQDQMPTTHPIDADIPDVAAAKTNFDGITYAKGAAVLNQLVAWVGEDAFFKGARLYFTRYAYSSTRLEDLISCLEEASSHDLSGWVEAWLKTSGPAILSASWQTDLSGRVFDFTLRDEAQKPGQCPHRLEVSTWALRGGKLEKTHSFDVRMNGVEAPIDPEGILNVSGGRSHMDLVVVNDNDLTYAVPRLDSSSTELALGFISTCPDLMTRSVVWSSLWNAVRDGLLDPEKFAFSAMRCALDEEDASLAAEIVTMARSAMTSYLPSSKRAPLIHELSRTAVRLARTLSADRARPWVKAMLSLVPLAAKEETLLFVRELAEHNSSHSGWLARAALAARDEASPQDIEQWFLAHPSGEAAAHRVRALAAIPRGEQREAAWQLITSPQVSNDHLSAAFEGLALSTWSGESIVRRALEVMEEFWGLHTIGLAIRFVNGSLLGGIDIENPASLNDLVEQVSQWLDSHEDAAPALRRLMIEHLDDAKRRVRVQER</sequence>
<comment type="similarity">
    <text evidence="3">Belongs to the peptidase M1 family.</text>
</comment>
<dbReference type="SUPFAM" id="SSF55486">
    <property type="entry name" value="Metalloproteases ('zincins'), catalytic domain"/>
    <property type="match status" value="1"/>
</dbReference>
<dbReference type="SUPFAM" id="SSF63737">
    <property type="entry name" value="Leukotriene A4 hydrolase N-terminal domain"/>
    <property type="match status" value="1"/>
</dbReference>
<feature type="domain" description="ERAP1-like C-terminal" evidence="15">
    <location>
        <begin position="535"/>
        <end position="842"/>
    </location>
</feature>
<dbReference type="GO" id="GO:0042277">
    <property type="term" value="F:peptide binding"/>
    <property type="evidence" value="ECO:0007669"/>
    <property type="project" value="TreeGrafter"/>
</dbReference>
<evidence type="ECO:0000256" key="12">
    <source>
        <dbReference type="ARBA" id="ARBA00029811"/>
    </source>
</evidence>
<evidence type="ECO:0000259" key="15">
    <source>
        <dbReference type="Pfam" id="PF11838"/>
    </source>
</evidence>
<comment type="caution">
    <text evidence="17">The sequence shown here is derived from an EMBL/GenBank/DDBJ whole genome shotgun (WGS) entry which is preliminary data.</text>
</comment>
<evidence type="ECO:0000256" key="7">
    <source>
        <dbReference type="ARBA" id="ARBA00022670"/>
    </source>
</evidence>
<dbReference type="CDD" id="cd09602">
    <property type="entry name" value="M1_APN"/>
    <property type="match status" value="1"/>
</dbReference>
<keyword evidence="10" id="KW-0862">Zinc</keyword>
<proteinExistence type="inferred from homology"/>
<dbReference type="InterPro" id="IPR045357">
    <property type="entry name" value="Aminopeptidase_N-like_N"/>
</dbReference>
<gene>
    <name evidence="17" type="primary">pepN2</name>
    <name evidence="17" type="ORF">HMPREF9004_1414</name>
</gene>
<dbReference type="PRINTS" id="PR00756">
    <property type="entry name" value="ALADIPTASE"/>
</dbReference>
<evidence type="ECO:0000256" key="10">
    <source>
        <dbReference type="ARBA" id="ARBA00022833"/>
    </source>
</evidence>
<evidence type="ECO:0000313" key="18">
    <source>
        <dbReference type="Proteomes" id="UP000013015"/>
    </source>
</evidence>
<comment type="catalytic activity">
    <reaction evidence="1">
        <text>Release of an N-terminal amino acid, Xaa-|-Yaa- from a peptide, amide or arylamide. Xaa is preferably Ala, but may be most amino acids including Pro (slow action). When a terminal hydrophobic residue is followed by a prolyl residue, the two may be released as an intact Xaa-Pro dipeptide.</text>
        <dbReference type="EC" id="3.4.11.2"/>
    </reaction>
</comment>
<organism evidence="17 18">
    <name type="scientific">Schaalia cardiffensis F0333</name>
    <dbReference type="NCBI Taxonomy" id="888050"/>
    <lineage>
        <taxon>Bacteria</taxon>
        <taxon>Bacillati</taxon>
        <taxon>Actinomycetota</taxon>
        <taxon>Actinomycetes</taxon>
        <taxon>Actinomycetales</taxon>
        <taxon>Actinomycetaceae</taxon>
        <taxon>Schaalia</taxon>
    </lineage>
</organism>
<dbReference type="InterPro" id="IPR042097">
    <property type="entry name" value="Aminopeptidase_N-like_N_sf"/>
</dbReference>
<dbReference type="InterPro" id="IPR014782">
    <property type="entry name" value="Peptidase_M1_dom"/>
</dbReference>
<reference evidence="17 18" key="1">
    <citation type="submission" date="2013-03" db="EMBL/GenBank/DDBJ databases">
        <title>Reference genome for the Human Microbiome Project.</title>
        <authorList>
            <person name="Aqrawi P."/>
            <person name="Ayvaz T."/>
            <person name="Bess C."/>
            <person name="Blankenburg K."/>
            <person name="Coyle M."/>
            <person name="Deng J."/>
            <person name="Forbes L."/>
            <person name="Fowler G."/>
            <person name="Francisco L."/>
            <person name="Fu Q."/>
            <person name="Gibbs R."/>
            <person name="Gross S."/>
            <person name="Gubbala S."/>
            <person name="Hale W."/>
            <person name="Hemphill L."/>
            <person name="Highlander S."/>
            <person name="Hirani K."/>
            <person name="Jackson L."/>
            <person name="Jakkamsetti A."/>
            <person name="Javaid M."/>
            <person name="Jayaseelan J.C."/>
            <person name="Jiang H."/>
            <person name="Joshi V."/>
            <person name="Korchina V."/>
            <person name="Kovar C."/>
            <person name="Lara F."/>
            <person name="Lee S."/>
            <person name="Liu Y."/>
            <person name="Mata R."/>
            <person name="Mathew T."/>
            <person name="Munidasa M."/>
            <person name="Muzny D."/>
            <person name="Nazareth L."/>
            <person name="Ngo R."/>
            <person name="Nguyen L."/>
            <person name="Nguyen N."/>
            <person name="Okwuonu G."/>
            <person name="Ongeri F."/>
            <person name="Palculict T."/>
            <person name="Patil S."/>
            <person name="Petrosino J."/>
            <person name="Pham C."/>
            <person name="Pham P."/>
            <person name="Pu L.-L."/>
            <person name="Qin X."/>
            <person name="Qu J."/>
            <person name="Reid J."/>
            <person name="Ross M."/>
            <person name="Ruth R."/>
            <person name="Saada N."/>
            <person name="San Lucas F."/>
            <person name="Santibanez J."/>
            <person name="Shang Y."/>
            <person name="Simmons D."/>
            <person name="Song X.-Z."/>
            <person name="Tang L.-Y."/>
            <person name="Thornton R."/>
            <person name="Warren J."/>
            <person name="Weissenberger G."/>
            <person name="Wilczek-Boney K."/>
            <person name="Worley K."/>
            <person name="Youmans B."/>
            <person name="Zhang J."/>
            <person name="Zhang L."/>
            <person name="Zhao Z."/>
            <person name="Zhou C."/>
            <person name="Zhu D."/>
            <person name="Zhu Y."/>
        </authorList>
    </citation>
    <scope>NUCLEOTIDE SEQUENCE [LARGE SCALE GENOMIC DNA]</scope>
    <source>
        <strain evidence="17 18">F0333</strain>
    </source>
</reference>
<dbReference type="HOGENOM" id="CLU_007335_1_1_11"/>
<dbReference type="InterPro" id="IPR050344">
    <property type="entry name" value="Peptidase_M1_aminopeptidases"/>
</dbReference>
<dbReference type="GO" id="GO:0005737">
    <property type="term" value="C:cytoplasm"/>
    <property type="evidence" value="ECO:0007669"/>
    <property type="project" value="TreeGrafter"/>
</dbReference>
<dbReference type="PANTHER" id="PTHR11533">
    <property type="entry name" value="PROTEASE M1 ZINC METALLOPROTEASE"/>
    <property type="match status" value="1"/>
</dbReference>
<keyword evidence="6 17" id="KW-0031">Aminopeptidase</keyword>
<keyword evidence="7" id="KW-0645">Protease</keyword>
<dbReference type="Pfam" id="PF01433">
    <property type="entry name" value="Peptidase_M1"/>
    <property type="match status" value="1"/>
</dbReference>
<dbReference type="InterPro" id="IPR001930">
    <property type="entry name" value="Peptidase_M1"/>
</dbReference>
<dbReference type="GO" id="GO:0043171">
    <property type="term" value="P:peptide catabolic process"/>
    <property type="evidence" value="ECO:0007669"/>
    <property type="project" value="TreeGrafter"/>
</dbReference>
<dbReference type="GO" id="GO:0006508">
    <property type="term" value="P:proteolysis"/>
    <property type="evidence" value="ECO:0007669"/>
    <property type="project" value="UniProtKB-KW"/>
</dbReference>
<dbReference type="GO" id="GO:0070006">
    <property type="term" value="F:metalloaminopeptidase activity"/>
    <property type="evidence" value="ECO:0007669"/>
    <property type="project" value="TreeGrafter"/>
</dbReference>
<evidence type="ECO:0000256" key="9">
    <source>
        <dbReference type="ARBA" id="ARBA00022801"/>
    </source>
</evidence>
<dbReference type="GO" id="GO:0016285">
    <property type="term" value="F:alanyl aminopeptidase activity"/>
    <property type="evidence" value="ECO:0007669"/>
    <property type="project" value="UniProtKB-EC"/>
</dbReference>
<name>N6WB74_9ACTO</name>
<evidence type="ECO:0000256" key="6">
    <source>
        <dbReference type="ARBA" id="ARBA00022438"/>
    </source>
</evidence>
<dbReference type="Proteomes" id="UP000013015">
    <property type="component" value="Unassembled WGS sequence"/>
</dbReference>
<dbReference type="AlphaFoldDB" id="N6WB74"/>
<keyword evidence="9 17" id="KW-0378">Hydrolase</keyword>
<dbReference type="eggNOG" id="COG0308">
    <property type="taxonomic scope" value="Bacteria"/>
</dbReference>
<evidence type="ECO:0000256" key="8">
    <source>
        <dbReference type="ARBA" id="ARBA00022723"/>
    </source>
</evidence>
<dbReference type="PATRIC" id="fig|888050.3.peg.1352"/>
<evidence type="ECO:0000256" key="4">
    <source>
        <dbReference type="ARBA" id="ARBA00012564"/>
    </source>
</evidence>
<evidence type="ECO:0000313" key="17">
    <source>
        <dbReference type="EMBL" id="ENO17504.1"/>
    </source>
</evidence>
<feature type="domain" description="Peptidase M1 membrane alanine aminopeptidase" evidence="14">
    <location>
        <begin position="236"/>
        <end position="449"/>
    </location>
</feature>